<feature type="transmembrane region" description="Helical" evidence="2">
    <location>
        <begin position="117"/>
        <end position="145"/>
    </location>
</feature>
<name>A0ABV4GU26_9BRAD</name>
<evidence type="ECO:0000256" key="1">
    <source>
        <dbReference type="SAM" id="MobiDB-lite"/>
    </source>
</evidence>
<feature type="transmembrane region" description="Helical" evidence="2">
    <location>
        <begin position="209"/>
        <end position="231"/>
    </location>
</feature>
<evidence type="ECO:0000256" key="2">
    <source>
        <dbReference type="SAM" id="Phobius"/>
    </source>
</evidence>
<evidence type="ECO:0000313" key="3">
    <source>
        <dbReference type="EMBL" id="MEY9475226.1"/>
    </source>
</evidence>
<feature type="region of interest" description="Disordered" evidence="1">
    <location>
        <begin position="1"/>
        <end position="55"/>
    </location>
</feature>
<gene>
    <name evidence="3" type="ORF">ABH992_007625</name>
</gene>
<keyword evidence="4" id="KW-1185">Reference proteome</keyword>
<dbReference type="Proteomes" id="UP001565474">
    <property type="component" value="Unassembled WGS sequence"/>
</dbReference>
<dbReference type="EMBL" id="JBGBZN010000002">
    <property type="protein sequence ID" value="MEY9475226.1"/>
    <property type="molecule type" value="Genomic_DNA"/>
</dbReference>
<evidence type="ECO:0000313" key="4">
    <source>
        <dbReference type="Proteomes" id="UP001565474"/>
    </source>
</evidence>
<feature type="transmembrane region" description="Helical" evidence="2">
    <location>
        <begin position="243"/>
        <end position="261"/>
    </location>
</feature>
<keyword evidence="2" id="KW-1133">Transmembrane helix</keyword>
<proteinExistence type="predicted"/>
<protein>
    <submittedName>
        <fullName evidence="3">Uncharacterized protein</fullName>
    </submittedName>
</protein>
<feature type="compositionally biased region" description="Basic and acidic residues" evidence="1">
    <location>
        <begin position="9"/>
        <end position="19"/>
    </location>
</feature>
<organism evidence="3 4">
    <name type="scientific">Bradyrhizobium yuanmingense</name>
    <dbReference type="NCBI Taxonomy" id="108015"/>
    <lineage>
        <taxon>Bacteria</taxon>
        <taxon>Pseudomonadati</taxon>
        <taxon>Pseudomonadota</taxon>
        <taxon>Alphaproteobacteria</taxon>
        <taxon>Hyphomicrobiales</taxon>
        <taxon>Nitrobacteraceae</taxon>
        <taxon>Bradyrhizobium</taxon>
    </lineage>
</organism>
<reference evidence="3 4" key="1">
    <citation type="submission" date="2024-07" db="EMBL/GenBank/DDBJ databases">
        <title>Genomic Encyclopedia of Type Strains, Phase V (KMG-V): Genome sequencing to study the core and pangenomes of soil and plant-associated prokaryotes.</title>
        <authorList>
            <person name="Whitman W."/>
        </authorList>
    </citation>
    <scope>NUCLEOTIDE SEQUENCE [LARGE SCALE GENOMIC DNA]</scope>
    <source>
        <strain evidence="3 4">USDA 222</strain>
    </source>
</reference>
<keyword evidence="2" id="KW-0472">Membrane</keyword>
<accession>A0ABV4GU26</accession>
<comment type="caution">
    <text evidence="3">The sequence shown here is derived from an EMBL/GenBank/DDBJ whole genome shotgun (WGS) entry which is preliminary data.</text>
</comment>
<keyword evidence="2" id="KW-0812">Transmembrane</keyword>
<sequence length="264" mass="30017">MDLFSSLSRWRERFDSARERQRRKPPRQHEPPRPSSPTNVRSNRSRPMPHKADIADVSPMPALPIWLRHPRQHAPDRRARMLAHMARARSLPRPQADFAPVVSVPEHGSVKDIVCDAIGYLVLFGVLALLFQSRLPLYFAAFLFLTDGERIEGALARIGVRLEPETIGQVLVKRFVFWFGWFALLGPLKASVPAWFASWMPPTQSWSSLAGIAILLAVVEALTALALRRALPRLRWEIRPNGLIWTMIQFAFAALAILVLFEPR</sequence>
<feature type="transmembrane region" description="Helical" evidence="2">
    <location>
        <begin position="175"/>
        <end position="197"/>
    </location>
</feature>